<proteinExistence type="predicted"/>
<dbReference type="AlphaFoldDB" id="A0A848L9U2"/>
<evidence type="ECO:0000313" key="1">
    <source>
        <dbReference type="EMBL" id="NMO15810.1"/>
    </source>
</evidence>
<protein>
    <submittedName>
        <fullName evidence="1">Uncharacterized protein</fullName>
    </submittedName>
</protein>
<comment type="caution">
    <text evidence="1">The sequence shown here is derived from an EMBL/GenBank/DDBJ whole genome shotgun (WGS) entry which is preliminary data.</text>
</comment>
<accession>A0A848L9U2</accession>
<evidence type="ECO:0000313" key="2">
    <source>
        <dbReference type="Proteomes" id="UP000518300"/>
    </source>
</evidence>
<organism evidence="1 2">
    <name type="scientific">Pyxidicoccus fallax</name>
    <dbReference type="NCBI Taxonomy" id="394095"/>
    <lineage>
        <taxon>Bacteria</taxon>
        <taxon>Pseudomonadati</taxon>
        <taxon>Myxococcota</taxon>
        <taxon>Myxococcia</taxon>
        <taxon>Myxococcales</taxon>
        <taxon>Cystobacterineae</taxon>
        <taxon>Myxococcaceae</taxon>
        <taxon>Pyxidicoccus</taxon>
    </lineage>
</organism>
<dbReference type="Proteomes" id="UP000518300">
    <property type="component" value="Unassembled WGS sequence"/>
</dbReference>
<dbReference type="EMBL" id="JABBJJ010000048">
    <property type="protein sequence ID" value="NMO15810.1"/>
    <property type="molecule type" value="Genomic_DNA"/>
</dbReference>
<keyword evidence="2" id="KW-1185">Reference proteome</keyword>
<name>A0A848L9U2_9BACT</name>
<reference evidence="1 2" key="1">
    <citation type="submission" date="2020-04" db="EMBL/GenBank/DDBJ databases">
        <title>Draft genome of Pyxidicoccus fallax type strain.</title>
        <authorList>
            <person name="Whitworth D.E."/>
        </authorList>
    </citation>
    <scope>NUCLEOTIDE SEQUENCE [LARGE SCALE GENOMIC DNA]</scope>
    <source>
        <strain evidence="1 2">DSM 14698</strain>
    </source>
</reference>
<gene>
    <name evidence="1" type="ORF">HG543_13240</name>
</gene>
<sequence length="152" mass="16764">MMPHTFYDLDAPVREDASVFDAFTPEGEVHGGFETFRELLAFRALWTFKVDKLPQQCEGSFAGETPDILPSLDPVLRRLGFRTPIPTGSFCGLYERADAVLICKSTPRADPARVMGFFLGGSDARTLRRALGAVATESPLEVEVDEWTPALP</sequence>